<dbReference type="AlphaFoldDB" id="B3EN66"/>
<dbReference type="EMBL" id="CP001101">
    <property type="protein sequence ID" value="ACE05055.1"/>
    <property type="molecule type" value="Genomic_DNA"/>
</dbReference>
<accession>B3EN66</accession>
<gene>
    <name evidence="1" type="ordered locus">Cphamn1_2147</name>
</gene>
<organism evidence="1">
    <name type="scientific">Chlorobium phaeobacteroides (strain BS1)</name>
    <dbReference type="NCBI Taxonomy" id="331678"/>
    <lineage>
        <taxon>Bacteria</taxon>
        <taxon>Pseudomonadati</taxon>
        <taxon>Chlorobiota</taxon>
        <taxon>Chlorobiia</taxon>
        <taxon>Chlorobiales</taxon>
        <taxon>Chlorobiaceae</taxon>
        <taxon>Chlorobium/Pelodictyon group</taxon>
        <taxon>Chlorobium</taxon>
    </lineage>
</organism>
<evidence type="ECO:0000313" key="1">
    <source>
        <dbReference type="EMBL" id="ACE05055.1"/>
    </source>
</evidence>
<name>B3EN66_CHLPB</name>
<proteinExistence type="predicted"/>
<dbReference type="eggNOG" id="ENOG50314FG">
    <property type="taxonomic scope" value="Bacteria"/>
</dbReference>
<protein>
    <submittedName>
        <fullName evidence="1">Uncharacterized protein</fullName>
    </submittedName>
</protein>
<dbReference type="HOGENOM" id="CLU_939077_0_0_10"/>
<dbReference type="OrthoDB" id="933782at2"/>
<dbReference type="KEGG" id="cpb:Cphamn1_2147"/>
<sequence length="296" mass="34165">MGISVYIASRDDRAKLIKTILLEEYGLEESFSEQIYNENVKSHFEILKDKISFLAETCYVDSFYRDSYYHYFSSKLNCYSRDCVRISLFDGEVYEEDFAVSDKYISLQKRYRGFYVLRPTFPHIIGRSVISPMALKDSDMRICVSDFSTTANGLKFKICGFPHSSQDTETITCAETTLWAVMEYFGNKYPYYKPVQPSKIIQQLNDLSYERQVPSRGLAVHQISYALKEFGFGTRIYGKKQYGDEFERLLSCYVESGIPLVVAIQNEGAGIGHALLAVGRENDYLTRFDELKPYIN</sequence>
<reference evidence="1" key="1">
    <citation type="submission" date="2008-06" db="EMBL/GenBank/DDBJ databases">
        <title>Complete sequence of Chlorobium phaeobacteroides BS1.</title>
        <authorList>
            <consortium name="US DOE Joint Genome Institute"/>
            <person name="Lucas S."/>
            <person name="Copeland A."/>
            <person name="Lapidus A."/>
            <person name="Glavina del Rio T."/>
            <person name="Dalin E."/>
            <person name="Tice H."/>
            <person name="Bruce D."/>
            <person name="Goodwin L."/>
            <person name="Pitluck S."/>
            <person name="Schmutz J."/>
            <person name="Larimer F."/>
            <person name="Land M."/>
            <person name="Hauser L."/>
            <person name="Kyrpides N."/>
            <person name="Ovchinnikova G."/>
            <person name="Li T."/>
            <person name="Liu Z."/>
            <person name="Zhao F."/>
            <person name="Overmann J."/>
            <person name="Bryant D.A."/>
            <person name="Richardson P."/>
        </authorList>
    </citation>
    <scope>NUCLEOTIDE SEQUENCE [LARGE SCALE GENOMIC DNA]</scope>
    <source>
        <strain evidence="1">BS1</strain>
    </source>
</reference>